<evidence type="ECO:0000313" key="1">
    <source>
        <dbReference type="EMBL" id="KII71482.1"/>
    </source>
</evidence>
<keyword evidence="2" id="KW-1185">Reference proteome</keyword>
<dbReference type="Gene3D" id="1.25.40.10">
    <property type="entry name" value="Tetratricopeptide repeat domain"/>
    <property type="match status" value="1"/>
</dbReference>
<gene>
    <name evidence="1" type="ORF">RF11_11451</name>
</gene>
<dbReference type="Proteomes" id="UP000031668">
    <property type="component" value="Unassembled WGS sequence"/>
</dbReference>
<comment type="caution">
    <text evidence="1">The sequence shown here is derived from an EMBL/GenBank/DDBJ whole genome shotgun (WGS) entry which is preliminary data.</text>
</comment>
<dbReference type="AlphaFoldDB" id="A0A0C2NBX8"/>
<accession>A0A0C2NBX8</accession>
<evidence type="ECO:0000313" key="2">
    <source>
        <dbReference type="Proteomes" id="UP000031668"/>
    </source>
</evidence>
<sequence>MAATFKYKYDEIRAFNESAECFVKKKSEKAYLSFRKVIELCLEMEHYTKIIELCPKYGYFCEKAFNDTSKSEEYYNQADELRCRYNLPHTCVITSFDPNEYEKRVHEAQDLHFKV</sequence>
<dbReference type="InterPro" id="IPR011990">
    <property type="entry name" value="TPR-like_helical_dom_sf"/>
</dbReference>
<name>A0A0C2NBX8_THEKT</name>
<organism evidence="1 2">
    <name type="scientific">Thelohanellus kitauei</name>
    <name type="common">Myxosporean</name>
    <dbReference type="NCBI Taxonomy" id="669202"/>
    <lineage>
        <taxon>Eukaryota</taxon>
        <taxon>Metazoa</taxon>
        <taxon>Cnidaria</taxon>
        <taxon>Myxozoa</taxon>
        <taxon>Myxosporea</taxon>
        <taxon>Bivalvulida</taxon>
        <taxon>Platysporina</taxon>
        <taxon>Myxobolidae</taxon>
        <taxon>Thelohanellus</taxon>
    </lineage>
</organism>
<protein>
    <submittedName>
        <fullName evidence="1">Uncharacterized protein</fullName>
    </submittedName>
</protein>
<proteinExistence type="predicted"/>
<reference evidence="1 2" key="1">
    <citation type="journal article" date="2014" name="Genome Biol. Evol.">
        <title>The genome of the myxosporean Thelohanellus kitauei shows adaptations to nutrient acquisition within its fish host.</title>
        <authorList>
            <person name="Yang Y."/>
            <person name="Xiong J."/>
            <person name="Zhou Z."/>
            <person name="Huo F."/>
            <person name="Miao W."/>
            <person name="Ran C."/>
            <person name="Liu Y."/>
            <person name="Zhang J."/>
            <person name="Feng J."/>
            <person name="Wang M."/>
            <person name="Wang M."/>
            <person name="Wang L."/>
            <person name="Yao B."/>
        </authorList>
    </citation>
    <scope>NUCLEOTIDE SEQUENCE [LARGE SCALE GENOMIC DNA]</scope>
    <source>
        <strain evidence="1">Wuqing</strain>
    </source>
</reference>
<dbReference type="SUPFAM" id="SSF48452">
    <property type="entry name" value="TPR-like"/>
    <property type="match status" value="1"/>
</dbReference>
<dbReference type="EMBL" id="JWZT01001749">
    <property type="protein sequence ID" value="KII71482.1"/>
    <property type="molecule type" value="Genomic_DNA"/>
</dbReference>